<dbReference type="Gene3D" id="2.40.70.10">
    <property type="entry name" value="Acid Proteases"/>
    <property type="match status" value="1"/>
</dbReference>
<keyword evidence="2" id="KW-1185">Reference proteome</keyword>
<accession>A0AAD9C6K6</accession>
<evidence type="ECO:0000313" key="1">
    <source>
        <dbReference type="EMBL" id="KAK1896832.1"/>
    </source>
</evidence>
<dbReference type="AlphaFoldDB" id="A0AAD9C6K6"/>
<dbReference type="GO" id="GO:0006508">
    <property type="term" value="P:proteolysis"/>
    <property type="evidence" value="ECO:0007669"/>
    <property type="project" value="InterPro"/>
</dbReference>
<evidence type="ECO:0000313" key="2">
    <source>
        <dbReference type="Proteomes" id="UP001228049"/>
    </source>
</evidence>
<dbReference type="EMBL" id="JASDAP010000009">
    <property type="protein sequence ID" value="KAK1896832.1"/>
    <property type="molecule type" value="Genomic_DNA"/>
</dbReference>
<reference evidence="1" key="1">
    <citation type="submission" date="2023-04" db="EMBL/GenBank/DDBJ databases">
        <title>Chromosome-level genome of Chaenocephalus aceratus.</title>
        <authorList>
            <person name="Park H."/>
        </authorList>
    </citation>
    <scope>NUCLEOTIDE SEQUENCE</scope>
    <source>
        <strain evidence="1">DE</strain>
        <tissue evidence="1">Muscle</tissue>
    </source>
</reference>
<dbReference type="Proteomes" id="UP001228049">
    <property type="component" value="Unassembled WGS sequence"/>
</dbReference>
<protein>
    <submittedName>
        <fullName evidence="1">Pol polyprotein</fullName>
    </submittedName>
</protein>
<dbReference type="InterPro" id="IPR021109">
    <property type="entry name" value="Peptidase_aspartic_dom_sf"/>
</dbReference>
<organism evidence="1 2">
    <name type="scientific">Dissostichus eleginoides</name>
    <name type="common">Patagonian toothfish</name>
    <name type="synonym">Dissostichus amissus</name>
    <dbReference type="NCBI Taxonomy" id="100907"/>
    <lineage>
        <taxon>Eukaryota</taxon>
        <taxon>Metazoa</taxon>
        <taxon>Chordata</taxon>
        <taxon>Craniata</taxon>
        <taxon>Vertebrata</taxon>
        <taxon>Euteleostomi</taxon>
        <taxon>Actinopterygii</taxon>
        <taxon>Neopterygii</taxon>
        <taxon>Teleostei</taxon>
        <taxon>Neoteleostei</taxon>
        <taxon>Acanthomorphata</taxon>
        <taxon>Eupercaria</taxon>
        <taxon>Perciformes</taxon>
        <taxon>Notothenioidei</taxon>
        <taxon>Nototheniidae</taxon>
        <taxon>Dissostichus</taxon>
    </lineage>
</organism>
<proteinExistence type="predicted"/>
<dbReference type="GO" id="GO:0004190">
    <property type="term" value="F:aspartic-type endopeptidase activity"/>
    <property type="evidence" value="ECO:0007669"/>
    <property type="project" value="InterPro"/>
</dbReference>
<sequence>MNGCPIPFVLDTGSQVTLLSRSLFRKCLEGTNVTSADEVSWLTLCAANGLEIPYVGYALVDCMVGSIKVSGKGAIIVNGDCLGPNKGLLGMNIIQPVWSALTQRNYPGLSAFKTPMPHAAGQLWAQSVSESPPECLSQLIRA</sequence>
<dbReference type="Pfam" id="PF13975">
    <property type="entry name" value="gag-asp_proteas"/>
    <property type="match status" value="1"/>
</dbReference>
<comment type="caution">
    <text evidence="1">The sequence shown here is derived from an EMBL/GenBank/DDBJ whole genome shotgun (WGS) entry which is preliminary data.</text>
</comment>
<dbReference type="PROSITE" id="PS00141">
    <property type="entry name" value="ASP_PROTEASE"/>
    <property type="match status" value="1"/>
</dbReference>
<dbReference type="SUPFAM" id="SSF50630">
    <property type="entry name" value="Acid proteases"/>
    <property type="match status" value="1"/>
</dbReference>
<dbReference type="InterPro" id="IPR001969">
    <property type="entry name" value="Aspartic_peptidase_AS"/>
</dbReference>
<name>A0AAD9C6K6_DISEL</name>
<gene>
    <name evidence="1" type="ORF">KUDE01_016373</name>
</gene>